<dbReference type="InterPro" id="IPR022742">
    <property type="entry name" value="Hydrolase_4"/>
</dbReference>
<dbReference type="Pfam" id="PF12146">
    <property type="entry name" value="Hydrolase_4"/>
    <property type="match status" value="1"/>
</dbReference>
<dbReference type="HOGENOM" id="CLU_026209_1_0_7"/>
<dbReference type="InterPro" id="IPR051044">
    <property type="entry name" value="MAG_DAG_Lipase"/>
</dbReference>
<dbReference type="Gene3D" id="3.40.50.1820">
    <property type="entry name" value="alpha/beta hydrolase"/>
    <property type="match status" value="1"/>
</dbReference>
<dbReference type="AlphaFoldDB" id="I0EKC2"/>
<keyword evidence="4" id="KW-1185">Reference proteome</keyword>
<dbReference type="eggNOG" id="COG2267">
    <property type="taxonomic scope" value="Bacteria"/>
</dbReference>
<dbReference type="RefSeq" id="WP_014660267.1">
    <property type="nucleotide sequence ID" value="NC_017737.1"/>
</dbReference>
<dbReference type="PANTHER" id="PTHR11614">
    <property type="entry name" value="PHOSPHOLIPASE-RELATED"/>
    <property type="match status" value="1"/>
</dbReference>
<evidence type="ECO:0000256" key="1">
    <source>
        <dbReference type="SAM" id="Phobius"/>
    </source>
</evidence>
<protein>
    <recommendedName>
        <fullName evidence="2">Serine aminopeptidase S33 domain-containing protein</fullName>
    </recommendedName>
</protein>
<dbReference type="STRING" id="182217.HCW_00480"/>
<reference evidence="4" key="1">
    <citation type="submission" date="2012-04" db="EMBL/GenBank/DDBJ databases">
        <title>Complete genome sequence of Helicobacter cetorum strain MIT 00-7128.</title>
        <authorList>
            <person name="Kersulyte D."/>
            <person name="Berg D.E."/>
        </authorList>
    </citation>
    <scope>NUCLEOTIDE SEQUENCE [LARGE SCALE GENOMIC DNA]</scope>
    <source>
        <strain evidence="4">MIT 00-7128</strain>
    </source>
</reference>
<dbReference type="EMBL" id="CP003479">
    <property type="protein sequence ID" value="AFI03391.1"/>
    <property type="molecule type" value="Genomic_DNA"/>
</dbReference>
<evidence type="ECO:0000313" key="3">
    <source>
        <dbReference type="EMBL" id="AFI03391.1"/>
    </source>
</evidence>
<dbReference type="SUPFAM" id="SSF53474">
    <property type="entry name" value="alpha/beta-Hydrolases"/>
    <property type="match status" value="1"/>
</dbReference>
<dbReference type="Proteomes" id="UP000005010">
    <property type="component" value="Chromosome"/>
</dbReference>
<dbReference type="KEGG" id="hce:HCW_00480"/>
<name>I0EKC2_HELC0</name>
<keyword evidence="1" id="KW-1133">Transmembrane helix</keyword>
<dbReference type="PATRIC" id="fig|182217.3.peg.104"/>
<feature type="domain" description="Serine aminopeptidase S33" evidence="2">
    <location>
        <begin position="29"/>
        <end position="284"/>
    </location>
</feature>
<dbReference type="InterPro" id="IPR029058">
    <property type="entry name" value="AB_hydrolase_fold"/>
</dbReference>
<evidence type="ECO:0000259" key="2">
    <source>
        <dbReference type="Pfam" id="PF12146"/>
    </source>
</evidence>
<feature type="transmembrane region" description="Helical" evidence="1">
    <location>
        <begin position="132"/>
        <end position="158"/>
    </location>
</feature>
<gene>
    <name evidence="3" type="ordered locus">HCW_00480</name>
</gene>
<keyword evidence="1" id="KW-0472">Membrane</keyword>
<evidence type="ECO:0000313" key="4">
    <source>
        <dbReference type="Proteomes" id="UP000005010"/>
    </source>
</evidence>
<proteinExistence type="predicted"/>
<keyword evidence="1" id="KW-0812">Transmembrane</keyword>
<sequence>MQTDLRFKSTSNLEIHYHQYTPTNPIGVVVQIAHGMIEHKERYAWLCEELCARGYDVFINDHRGHGKSVNKSDVFLGEMGKNGFEEAISDLERLGSIIKEQLPNHKHVLLGHSMGSMLSRRLVQRGAFKPDALILIGTPSPILMIPIGIMIVGLAKLLKIDYPWDMGKIFSKNLRVKRFGKGLRGSWLCKNEHVIRECINDPLCRFSFTTNSFFNLLIGSWQCFSRFQKVPKDLKVLFMSGSDDVAGDFSKGVVRAMECLQRQGASNVMIKLFGGLRHEILNEHSKEEVLTEMLDWLERALKEG</sequence>
<accession>I0EKC2</accession>
<organism evidence="3 4">
    <name type="scientific">Helicobacter cetorum (strain ATCC BAA-429 / MIT 00-7128)</name>
    <dbReference type="NCBI Taxonomy" id="182217"/>
    <lineage>
        <taxon>Bacteria</taxon>
        <taxon>Pseudomonadati</taxon>
        <taxon>Campylobacterota</taxon>
        <taxon>Epsilonproteobacteria</taxon>
        <taxon>Campylobacterales</taxon>
        <taxon>Helicobacteraceae</taxon>
        <taxon>Helicobacter</taxon>
    </lineage>
</organism>